<accession>A0A367LBD6</accession>
<keyword evidence="3" id="KW-1185">Reference proteome</keyword>
<proteinExistence type="predicted"/>
<dbReference type="AlphaFoldDB" id="A0A367LBD6"/>
<feature type="region of interest" description="Disordered" evidence="1">
    <location>
        <begin position="129"/>
        <end position="190"/>
    </location>
</feature>
<dbReference type="EMBL" id="LKCN02000010">
    <property type="protein sequence ID" value="RCI11743.1"/>
    <property type="molecule type" value="Genomic_DNA"/>
</dbReference>
<evidence type="ECO:0008006" key="4">
    <source>
        <dbReference type="Google" id="ProtNLM"/>
    </source>
</evidence>
<name>A0A367LBD6_9HYPO</name>
<feature type="compositionally biased region" description="Low complexity" evidence="1">
    <location>
        <begin position="139"/>
        <end position="173"/>
    </location>
</feature>
<protein>
    <recommendedName>
        <fullName evidence="4">Carbohydrate-binding module family 19 domain-containing protein</fullName>
    </recommendedName>
</protein>
<dbReference type="OrthoDB" id="2362516at2759"/>
<comment type="caution">
    <text evidence="2">The sequence shown here is derived from an EMBL/GenBank/DDBJ whole genome shotgun (WGS) entry which is preliminary data.</text>
</comment>
<sequence>MARLRRLLRSYSLVEKGSEGERTDVFGSNGSSNASQTTAAMLQIVPVDYHRHHTYSTTPTAVTAFELAGSRSSVAALSSLEQTSLPSTSIAVLTTALTMVMPTFRPSETESSFSLVSFISRAPSSLRIPSYPVPEMMMTTPPSTASSSSSPSSSSSSSSSSSFSSSSSSSSPPTSEPKPTPTLTPSSQPQQPYAQNIVLATQLNSIYSILTPSQPCHPNQEACVDGKIARCSNGSFKLEACRQKEEKCWAWPLSSTVGVYVTCRTSLDALKVLGKEALPKKAVRPVVTLTTVVTAFDSYQTSRETSSSPKPGFISVTGPIAGPTPTITTPYLLSTYAPPPREEATYPANPAPKQPPALMVLPVDGYSAKQKDAAPPHKDEAYYSTVTVTETKVPDTVTVTVTLSIKTQITGRLRFPASKNRLRKYP</sequence>
<feature type="non-terminal residue" evidence="2">
    <location>
        <position position="426"/>
    </location>
</feature>
<evidence type="ECO:0000313" key="3">
    <source>
        <dbReference type="Proteomes" id="UP000253664"/>
    </source>
</evidence>
<dbReference type="Proteomes" id="UP000253664">
    <property type="component" value="Unassembled WGS sequence"/>
</dbReference>
<evidence type="ECO:0000313" key="2">
    <source>
        <dbReference type="EMBL" id="RCI11743.1"/>
    </source>
</evidence>
<evidence type="ECO:0000256" key="1">
    <source>
        <dbReference type="SAM" id="MobiDB-lite"/>
    </source>
</evidence>
<dbReference type="STRING" id="1330021.A0A367LBD6"/>
<organism evidence="2 3">
    <name type="scientific">Ophiocordyceps polyrhachis-furcata BCC 54312</name>
    <dbReference type="NCBI Taxonomy" id="1330021"/>
    <lineage>
        <taxon>Eukaryota</taxon>
        <taxon>Fungi</taxon>
        <taxon>Dikarya</taxon>
        <taxon>Ascomycota</taxon>
        <taxon>Pezizomycotina</taxon>
        <taxon>Sordariomycetes</taxon>
        <taxon>Hypocreomycetidae</taxon>
        <taxon>Hypocreales</taxon>
        <taxon>Ophiocordycipitaceae</taxon>
        <taxon>Ophiocordyceps</taxon>
    </lineage>
</organism>
<gene>
    <name evidence="2" type="ORF">L249_7612</name>
</gene>
<reference evidence="2 3" key="1">
    <citation type="journal article" date="2015" name="BMC Genomics">
        <title>Insights from the genome of Ophiocordyceps polyrhachis-furcata to pathogenicity and host specificity in insect fungi.</title>
        <authorList>
            <person name="Wichadakul D."/>
            <person name="Kobmoo N."/>
            <person name="Ingsriswang S."/>
            <person name="Tangphatsornruang S."/>
            <person name="Chantasingh D."/>
            <person name="Luangsa-ard J.J."/>
            <person name="Eurwilaichitr L."/>
        </authorList>
    </citation>
    <scope>NUCLEOTIDE SEQUENCE [LARGE SCALE GENOMIC DNA]</scope>
    <source>
        <strain evidence="2 3">BCC 54312</strain>
    </source>
</reference>